<accession>A0A1B8AHB3</accession>
<sequence>MAEIAKFFGNDQMPSVYIAEGSSVNPLSLYWYKIVVTSYSYVAAEITRARKYAQGVAAYKEGKVARPPYRPWLILFSGLHDLEFLKPMGQWLVLDEAHAIKNRGTRTYDGISELRRKFDSCLMITATPAETKLDEAYALTSMLRGHPESVL</sequence>
<proteinExistence type="predicted"/>
<organism evidence="4 5">
    <name type="scientific">Fusarium poae</name>
    <dbReference type="NCBI Taxonomy" id="36050"/>
    <lineage>
        <taxon>Eukaryota</taxon>
        <taxon>Fungi</taxon>
        <taxon>Dikarya</taxon>
        <taxon>Ascomycota</taxon>
        <taxon>Pezizomycotina</taxon>
        <taxon>Sordariomycetes</taxon>
        <taxon>Hypocreomycetidae</taxon>
        <taxon>Hypocreales</taxon>
        <taxon>Nectriaceae</taxon>
        <taxon>Fusarium</taxon>
    </lineage>
</organism>
<evidence type="ECO:0000259" key="3">
    <source>
        <dbReference type="Pfam" id="PF00176"/>
    </source>
</evidence>
<dbReference type="InterPro" id="IPR027417">
    <property type="entry name" value="P-loop_NTPase"/>
</dbReference>
<dbReference type="AlphaFoldDB" id="A0A1B8AHB3"/>
<dbReference type="GO" id="GO:0005524">
    <property type="term" value="F:ATP binding"/>
    <property type="evidence" value="ECO:0007669"/>
    <property type="project" value="InterPro"/>
</dbReference>
<feature type="domain" description="SNF2 N-terminal" evidence="3">
    <location>
        <begin position="2"/>
        <end position="144"/>
    </location>
</feature>
<keyword evidence="5" id="KW-1185">Reference proteome</keyword>
<gene>
    <name evidence="4" type="ORF">FPOA_11638</name>
</gene>
<dbReference type="EMBL" id="LYXU01000004">
    <property type="protein sequence ID" value="OBS19913.1"/>
    <property type="molecule type" value="Genomic_DNA"/>
</dbReference>
<comment type="caution">
    <text evidence="4">The sequence shown here is derived from an EMBL/GenBank/DDBJ whole genome shotgun (WGS) entry which is preliminary data.</text>
</comment>
<dbReference type="SUPFAM" id="SSF52540">
    <property type="entry name" value="P-loop containing nucleoside triphosphate hydrolases"/>
    <property type="match status" value="1"/>
</dbReference>
<evidence type="ECO:0000256" key="1">
    <source>
        <dbReference type="ARBA" id="ARBA00022741"/>
    </source>
</evidence>
<dbReference type="Proteomes" id="UP000091967">
    <property type="component" value="Unassembled WGS sequence"/>
</dbReference>
<keyword evidence="2" id="KW-0067">ATP-binding</keyword>
<dbReference type="Gene3D" id="3.40.50.10810">
    <property type="entry name" value="Tandem AAA-ATPase domain"/>
    <property type="match status" value="1"/>
</dbReference>
<protein>
    <recommendedName>
        <fullName evidence="3">SNF2 N-terminal domain-containing protein</fullName>
    </recommendedName>
</protein>
<keyword evidence="1" id="KW-0547">Nucleotide-binding</keyword>
<dbReference type="Pfam" id="PF00176">
    <property type="entry name" value="SNF2-rel_dom"/>
    <property type="match status" value="1"/>
</dbReference>
<dbReference type="InterPro" id="IPR000330">
    <property type="entry name" value="SNF2_N"/>
</dbReference>
<reference evidence="4 5" key="1">
    <citation type="submission" date="2016-06" db="EMBL/GenBank/DDBJ databases">
        <title>Living apart together: crosstalk between the core and supernumerary genomes in a fungal plant pathogen.</title>
        <authorList>
            <person name="Vanheule A."/>
            <person name="Audenaert K."/>
            <person name="Warris S."/>
            <person name="Van De Geest H."/>
            <person name="Schijlen E."/>
            <person name="Hofte M."/>
            <person name="De Saeger S."/>
            <person name="Haesaert G."/>
            <person name="Waalwijk C."/>
            <person name="Van Der Lee T."/>
        </authorList>
    </citation>
    <scope>NUCLEOTIDE SEQUENCE [LARGE SCALE GENOMIC DNA]</scope>
    <source>
        <strain evidence="4 5">2516</strain>
    </source>
</reference>
<evidence type="ECO:0000313" key="4">
    <source>
        <dbReference type="EMBL" id="OBS19913.1"/>
    </source>
</evidence>
<dbReference type="STRING" id="36050.A0A1B8AHB3"/>
<dbReference type="InterPro" id="IPR038718">
    <property type="entry name" value="SNF2-like_sf"/>
</dbReference>
<name>A0A1B8AHB3_FUSPO</name>
<evidence type="ECO:0000313" key="5">
    <source>
        <dbReference type="Proteomes" id="UP000091967"/>
    </source>
</evidence>
<evidence type="ECO:0000256" key="2">
    <source>
        <dbReference type="ARBA" id="ARBA00022840"/>
    </source>
</evidence>